<name>A0ABW2CAU0_9PSEU</name>
<feature type="transmembrane region" description="Helical" evidence="6">
    <location>
        <begin position="240"/>
        <end position="265"/>
    </location>
</feature>
<keyword evidence="3 6" id="KW-0812">Transmembrane</keyword>
<dbReference type="InterPro" id="IPR022791">
    <property type="entry name" value="L-PG_synthase/AglD"/>
</dbReference>
<evidence type="ECO:0000313" key="7">
    <source>
        <dbReference type="EMBL" id="MFC6871667.1"/>
    </source>
</evidence>
<dbReference type="Pfam" id="PF03706">
    <property type="entry name" value="LPG_synthase_TM"/>
    <property type="match status" value="1"/>
</dbReference>
<dbReference type="RefSeq" id="WP_345391650.1">
    <property type="nucleotide sequence ID" value="NZ_BAABLA010000007.1"/>
</dbReference>
<evidence type="ECO:0000256" key="3">
    <source>
        <dbReference type="ARBA" id="ARBA00022692"/>
    </source>
</evidence>
<keyword evidence="8" id="KW-1185">Reference proteome</keyword>
<keyword evidence="4 6" id="KW-1133">Transmembrane helix</keyword>
<evidence type="ECO:0000256" key="4">
    <source>
        <dbReference type="ARBA" id="ARBA00022989"/>
    </source>
</evidence>
<proteinExistence type="predicted"/>
<evidence type="ECO:0000256" key="5">
    <source>
        <dbReference type="ARBA" id="ARBA00023136"/>
    </source>
</evidence>
<evidence type="ECO:0000313" key="8">
    <source>
        <dbReference type="Proteomes" id="UP001596337"/>
    </source>
</evidence>
<sequence length="326" mass="34226">MTEPPTTSEGTTPRQRQISVTRTQVVNGLRWLAIAVVVGFAIHQLSQHWTEFWTTLGDIPWESAVLSQVMVIASLAATVYGWQVIIDHLGAPVGYRRSSQIFLVGQLGKYVPGSVWGYLLQMELGKQAGLARARVFVASLVHLGVIMVSAMVAGLIALPVIFDTSPNARWMLALIPIGLVALHPRVLTWGTSLVLRLLRKPALEHTLSGAMVGKSLGASGVAKVLHGLHLWLLANSVGAPGWTGLALCVGAMALAMTAGTVAFIFPAGAGAREVVIVAVLVAAGIGQVEALAFAAVSRVMFLVADLITAGGAAITARSTLRAAAPR</sequence>
<evidence type="ECO:0000256" key="2">
    <source>
        <dbReference type="ARBA" id="ARBA00022475"/>
    </source>
</evidence>
<feature type="transmembrane region" description="Helical" evidence="6">
    <location>
        <begin position="65"/>
        <end position="86"/>
    </location>
</feature>
<organism evidence="7 8">
    <name type="scientific">Haloechinothrix salitolerans</name>
    <dbReference type="NCBI Taxonomy" id="926830"/>
    <lineage>
        <taxon>Bacteria</taxon>
        <taxon>Bacillati</taxon>
        <taxon>Actinomycetota</taxon>
        <taxon>Actinomycetes</taxon>
        <taxon>Pseudonocardiales</taxon>
        <taxon>Pseudonocardiaceae</taxon>
        <taxon>Haloechinothrix</taxon>
    </lineage>
</organism>
<comment type="subcellular location">
    <subcellularLocation>
        <location evidence="1">Cell membrane</location>
        <topology evidence="1">Multi-pass membrane protein</topology>
    </subcellularLocation>
</comment>
<evidence type="ECO:0000256" key="1">
    <source>
        <dbReference type="ARBA" id="ARBA00004651"/>
    </source>
</evidence>
<feature type="transmembrane region" description="Helical" evidence="6">
    <location>
        <begin position="274"/>
        <end position="293"/>
    </location>
</feature>
<protein>
    <submittedName>
        <fullName evidence="7">Lysylphosphatidylglycerol synthase transmembrane domain-containing protein</fullName>
    </submittedName>
</protein>
<dbReference type="Proteomes" id="UP001596337">
    <property type="component" value="Unassembled WGS sequence"/>
</dbReference>
<dbReference type="EMBL" id="JBHSXX010000001">
    <property type="protein sequence ID" value="MFC6871667.1"/>
    <property type="molecule type" value="Genomic_DNA"/>
</dbReference>
<gene>
    <name evidence="7" type="ORF">ACFQGD_31560</name>
</gene>
<feature type="transmembrane region" description="Helical" evidence="6">
    <location>
        <begin position="135"/>
        <end position="158"/>
    </location>
</feature>
<comment type="caution">
    <text evidence="7">The sequence shown here is derived from an EMBL/GenBank/DDBJ whole genome shotgun (WGS) entry which is preliminary data.</text>
</comment>
<feature type="transmembrane region" description="Helical" evidence="6">
    <location>
        <begin position="216"/>
        <end position="234"/>
    </location>
</feature>
<keyword evidence="5 6" id="KW-0472">Membrane</keyword>
<accession>A0ABW2CAU0</accession>
<keyword evidence="2" id="KW-1003">Cell membrane</keyword>
<feature type="transmembrane region" description="Helical" evidence="6">
    <location>
        <begin position="25"/>
        <end position="45"/>
    </location>
</feature>
<feature type="transmembrane region" description="Helical" evidence="6">
    <location>
        <begin position="170"/>
        <end position="195"/>
    </location>
</feature>
<evidence type="ECO:0000256" key="6">
    <source>
        <dbReference type="SAM" id="Phobius"/>
    </source>
</evidence>
<reference evidence="8" key="1">
    <citation type="journal article" date="2019" name="Int. J. Syst. Evol. Microbiol.">
        <title>The Global Catalogue of Microorganisms (GCM) 10K type strain sequencing project: providing services to taxonomists for standard genome sequencing and annotation.</title>
        <authorList>
            <consortium name="The Broad Institute Genomics Platform"/>
            <consortium name="The Broad Institute Genome Sequencing Center for Infectious Disease"/>
            <person name="Wu L."/>
            <person name="Ma J."/>
        </authorList>
    </citation>
    <scope>NUCLEOTIDE SEQUENCE [LARGE SCALE GENOMIC DNA]</scope>
    <source>
        <strain evidence="8">KCTC 32255</strain>
    </source>
</reference>